<reference evidence="2" key="1">
    <citation type="submission" date="2016-11" db="UniProtKB">
        <authorList>
            <consortium name="WormBaseParasite"/>
        </authorList>
    </citation>
    <scope>IDENTIFICATION</scope>
</reference>
<accession>A0A1I7ZB68</accession>
<dbReference type="AlphaFoldDB" id="A0A1I7ZB68"/>
<name>A0A1I7ZB68_9BILA</name>
<dbReference type="Proteomes" id="UP000095287">
    <property type="component" value="Unplaced"/>
</dbReference>
<evidence type="ECO:0000313" key="1">
    <source>
        <dbReference type="Proteomes" id="UP000095287"/>
    </source>
</evidence>
<dbReference type="WBParaSite" id="L893_g2475.t1">
    <property type="protein sequence ID" value="L893_g2475.t1"/>
    <property type="gene ID" value="L893_g2475"/>
</dbReference>
<sequence length="177" mass="20857">MCAWRTILRTRGTIKGARMWTEWLDFLDRPHEVRVSAFVHQNQDDVCTFLHSYFDIRKFIREQELSQLTEKSPILREVQTLLDEYMGIPQDEFSTSDAPWPLDEERDRFLLEDGWDLLTDPPCVDPTPALIYVEELDEEFSTLLRLPTVGFQSCQLAQDCSALAQYLSSLWWTLEYN</sequence>
<organism evidence="1 2">
    <name type="scientific">Steinernema glaseri</name>
    <dbReference type="NCBI Taxonomy" id="37863"/>
    <lineage>
        <taxon>Eukaryota</taxon>
        <taxon>Metazoa</taxon>
        <taxon>Ecdysozoa</taxon>
        <taxon>Nematoda</taxon>
        <taxon>Chromadorea</taxon>
        <taxon>Rhabditida</taxon>
        <taxon>Tylenchina</taxon>
        <taxon>Panagrolaimomorpha</taxon>
        <taxon>Strongyloidoidea</taxon>
        <taxon>Steinernematidae</taxon>
        <taxon>Steinernema</taxon>
    </lineage>
</organism>
<keyword evidence="1" id="KW-1185">Reference proteome</keyword>
<protein>
    <submittedName>
        <fullName evidence="2">Intraflagellar transport protein 46 homolog</fullName>
    </submittedName>
</protein>
<evidence type="ECO:0000313" key="2">
    <source>
        <dbReference type="WBParaSite" id="L893_g2475.t1"/>
    </source>
</evidence>
<proteinExistence type="predicted"/>